<feature type="region of interest" description="Disordered" evidence="1">
    <location>
        <begin position="1"/>
        <end position="37"/>
    </location>
</feature>
<sequence length="208" mass="23246">AMSAGSLQAHSSGPQDSNVALPEEDRRAASVLDPDELRPSRPEPLWLEQLRVGRTSGFDTMIASATWIRPLGRWYRLLLLLAGDVEQNPGPICNGNRAPRYDLNLIGWFARAPSDRLAECLTTFGLWCETYAGLTLELVVFCVEITNLALTAYGLASFEQTSLLYMLVYAITAVQQVKPEYRHHLSGSWQVDKKWRLEEPGSRQGVLL</sequence>
<evidence type="ECO:0000313" key="3">
    <source>
        <dbReference type="Proteomes" id="UP001642464"/>
    </source>
</evidence>
<feature type="compositionally biased region" description="Polar residues" evidence="1">
    <location>
        <begin position="1"/>
        <end position="18"/>
    </location>
</feature>
<evidence type="ECO:0000313" key="2">
    <source>
        <dbReference type="EMBL" id="CAK9090318.1"/>
    </source>
</evidence>
<gene>
    <name evidence="2" type="ORF">SCF082_LOCUS42603</name>
</gene>
<feature type="non-terminal residue" evidence="2">
    <location>
        <position position="208"/>
    </location>
</feature>
<proteinExistence type="predicted"/>
<protein>
    <submittedName>
        <fullName evidence="2">Uncharacterized protein C18H10.09</fullName>
    </submittedName>
</protein>
<organism evidence="2 3">
    <name type="scientific">Durusdinium trenchii</name>
    <dbReference type="NCBI Taxonomy" id="1381693"/>
    <lineage>
        <taxon>Eukaryota</taxon>
        <taxon>Sar</taxon>
        <taxon>Alveolata</taxon>
        <taxon>Dinophyceae</taxon>
        <taxon>Suessiales</taxon>
        <taxon>Symbiodiniaceae</taxon>
        <taxon>Durusdinium</taxon>
    </lineage>
</organism>
<name>A0ABP0QPU9_9DINO</name>
<dbReference type="Proteomes" id="UP001642464">
    <property type="component" value="Unassembled WGS sequence"/>
</dbReference>
<comment type="caution">
    <text evidence="2">The sequence shown here is derived from an EMBL/GenBank/DDBJ whole genome shotgun (WGS) entry which is preliminary data.</text>
</comment>
<accession>A0ABP0QPU9</accession>
<evidence type="ECO:0000256" key="1">
    <source>
        <dbReference type="SAM" id="MobiDB-lite"/>
    </source>
</evidence>
<keyword evidence="3" id="KW-1185">Reference proteome</keyword>
<dbReference type="EMBL" id="CAXAMM010039984">
    <property type="protein sequence ID" value="CAK9090318.1"/>
    <property type="molecule type" value="Genomic_DNA"/>
</dbReference>
<feature type="non-terminal residue" evidence="2">
    <location>
        <position position="1"/>
    </location>
</feature>
<reference evidence="2 3" key="1">
    <citation type="submission" date="2024-02" db="EMBL/GenBank/DDBJ databases">
        <authorList>
            <person name="Chen Y."/>
            <person name="Shah S."/>
            <person name="Dougan E. K."/>
            <person name="Thang M."/>
            <person name="Chan C."/>
        </authorList>
    </citation>
    <scope>NUCLEOTIDE SEQUENCE [LARGE SCALE GENOMIC DNA]</scope>
</reference>